<keyword evidence="2" id="KW-1185">Reference proteome</keyword>
<accession>A0A7J0ERJ8</accession>
<proteinExistence type="predicted"/>
<sequence length="197" mass="22218">MFPSGMEAVRWYSIVQITFYPLASPWDYHRSLPLVQAFSAVIVPILLSSGASKLTMALAQKAFICSDDCCSELRHKGSLSSLRGNGRCSLRSYELDVLALWVWFLLSKLRLASCFSSICIYHSTINVGATCPNLNMELNRAQLLIHDDRAMKKFRSKHGILANVTTERPRPNDVPCVVANNPDRIPVCIWLIYHARF</sequence>
<dbReference type="Proteomes" id="UP000585474">
    <property type="component" value="Unassembled WGS sequence"/>
</dbReference>
<protein>
    <submittedName>
        <fullName evidence="1">Uncharacterized protein</fullName>
    </submittedName>
</protein>
<dbReference type="AlphaFoldDB" id="A0A7J0ERJ8"/>
<reference evidence="1 2" key="1">
    <citation type="submission" date="2019-07" db="EMBL/GenBank/DDBJ databases">
        <title>De Novo Assembly of kiwifruit Actinidia rufa.</title>
        <authorList>
            <person name="Sugita-Konishi S."/>
            <person name="Sato K."/>
            <person name="Mori E."/>
            <person name="Abe Y."/>
            <person name="Kisaki G."/>
            <person name="Hamano K."/>
            <person name="Suezawa K."/>
            <person name="Otani M."/>
            <person name="Fukuda T."/>
            <person name="Manabe T."/>
            <person name="Gomi K."/>
            <person name="Tabuchi M."/>
            <person name="Akimitsu K."/>
            <person name="Kataoka I."/>
        </authorList>
    </citation>
    <scope>NUCLEOTIDE SEQUENCE [LARGE SCALE GENOMIC DNA]</scope>
    <source>
        <strain evidence="2">cv. Fuchu</strain>
    </source>
</reference>
<name>A0A7J0ERJ8_9ERIC</name>
<gene>
    <name evidence="1" type="ORF">Acr_06g0007660</name>
</gene>
<evidence type="ECO:0000313" key="2">
    <source>
        <dbReference type="Proteomes" id="UP000585474"/>
    </source>
</evidence>
<evidence type="ECO:0000313" key="1">
    <source>
        <dbReference type="EMBL" id="GFY88826.1"/>
    </source>
</evidence>
<dbReference type="EMBL" id="BJWL01000006">
    <property type="protein sequence ID" value="GFY88826.1"/>
    <property type="molecule type" value="Genomic_DNA"/>
</dbReference>
<organism evidence="1 2">
    <name type="scientific">Actinidia rufa</name>
    <dbReference type="NCBI Taxonomy" id="165716"/>
    <lineage>
        <taxon>Eukaryota</taxon>
        <taxon>Viridiplantae</taxon>
        <taxon>Streptophyta</taxon>
        <taxon>Embryophyta</taxon>
        <taxon>Tracheophyta</taxon>
        <taxon>Spermatophyta</taxon>
        <taxon>Magnoliopsida</taxon>
        <taxon>eudicotyledons</taxon>
        <taxon>Gunneridae</taxon>
        <taxon>Pentapetalae</taxon>
        <taxon>asterids</taxon>
        <taxon>Ericales</taxon>
        <taxon>Actinidiaceae</taxon>
        <taxon>Actinidia</taxon>
    </lineage>
</organism>
<comment type="caution">
    <text evidence="1">The sequence shown here is derived from an EMBL/GenBank/DDBJ whole genome shotgun (WGS) entry which is preliminary data.</text>
</comment>